<evidence type="ECO:0008006" key="3">
    <source>
        <dbReference type="Google" id="ProtNLM"/>
    </source>
</evidence>
<dbReference type="RefSeq" id="WP_193150636.1">
    <property type="nucleotide sequence ID" value="NZ_CP041235.1"/>
</dbReference>
<evidence type="ECO:0000313" key="1">
    <source>
        <dbReference type="EMBL" id="QOP44505.1"/>
    </source>
</evidence>
<evidence type="ECO:0000313" key="2">
    <source>
        <dbReference type="Proteomes" id="UP000593719"/>
    </source>
</evidence>
<reference evidence="1 2" key="1">
    <citation type="submission" date="2019-06" db="EMBL/GenBank/DDBJ databases">
        <title>Sulfurimonas gotlandica sp. nov., a chemoautotrophic and psychrotolerant epsilonproteobacterium isolated from a pelagic redoxcline, and an emended description of the genus Sulfurimonas.</title>
        <authorList>
            <person name="Wang S."/>
            <person name="Jiang L."/>
            <person name="Shao Z."/>
        </authorList>
    </citation>
    <scope>NUCLEOTIDE SEQUENCE [LARGE SCALE GENOMIC DNA]</scope>
    <source>
        <strain evidence="1 2">S2-6</strain>
    </source>
</reference>
<dbReference type="EMBL" id="CP041235">
    <property type="protein sequence ID" value="QOP44505.1"/>
    <property type="molecule type" value="Genomic_DNA"/>
</dbReference>
<proteinExistence type="predicted"/>
<gene>
    <name evidence="1" type="ORF">FJR45_11355</name>
</gene>
<dbReference type="KEGG" id="ssei:FJR45_11355"/>
<protein>
    <recommendedName>
        <fullName evidence="3">DUF4116 domain-containing protein</fullName>
    </recommendedName>
</protein>
<keyword evidence="2" id="KW-1185">Reference proteome</keyword>
<accession>A0A7M1B4C6</accession>
<organism evidence="1 2">
    <name type="scientific">Sulfurimonas sediminis</name>
    <dbReference type="NCBI Taxonomy" id="2590020"/>
    <lineage>
        <taxon>Bacteria</taxon>
        <taxon>Pseudomonadati</taxon>
        <taxon>Campylobacterota</taxon>
        <taxon>Epsilonproteobacteria</taxon>
        <taxon>Campylobacterales</taxon>
        <taxon>Sulfurimonadaceae</taxon>
        <taxon>Sulfurimonas</taxon>
    </lineage>
</organism>
<dbReference type="PROSITE" id="PS51257">
    <property type="entry name" value="PROKAR_LIPOPROTEIN"/>
    <property type="match status" value="1"/>
</dbReference>
<name>A0A7M1B4C6_9BACT</name>
<dbReference type="Proteomes" id="UP000593719">
    <property type="component" value="Chromosome"/>
</dbReference>
<dbReference type="AlphaFoldDB" id="A0A7M1B4C6"/>
<sequence>MASLIKNFTLSIITLVVLFSGCTQPKNLSYAQQIKERTKYYSSLSEEEQIKAVSQYWWKIQFIKAPSYKVQKAALETSPRAIEEIENPTKEIQILAVNKIMKDGSFNIALTKLIESFDEEAQIVAVRHNPQIIQFITYPSERVQLEAVKINPFVIKNIINASPKAKEEAVKRNPRVAKFLR</sequence>